<feature type="domain" description="Gfo/Idh/MocA-like oxidoreductase N-terminal" evidence="1">
    <location>
        <begin position="8"/>
        <end position="124"/>
    </location>
</feature>
<dbReference type="SUPFAM" id="SSF55347">
    <property type="entry name" value="Glyceraldehyde-3-phosphate dehydrogenase-like, C-terminal domain"/>
    <property type="match status" value="1"/>
</dbReference>
<dbReference type="EMBL" id="MSZX01000008">
    <property type="protein sequence ID" value="OPA75747.1"/>
    <property type="molecule type" value="Genomic_DNA"/>
</dbReference>
<dbReference type="STRING" id="1324314.BVG16_20680"/>
<evidence type="ECO:0000259" key="2">
    <source>
        <dbReference type="Pfam" id="PF22725"/>
    </source>
</evidence>
<organism evidence="3 4">
    <name type="scientific">Paenibacillus selenitireducens</name>
    <dbReference type="NCBI Taxonomy" id="1324314"/>
    <lineage>
        <taxon>Bacteria</taxon>
        <taxon>Bacillati</taxon>
        <taxon>Bacillota</taxon>
        <taxon>Bacilli</taxon>
        <taxon>Bacillales</taxon>
        <taxon>Paenibacillaceae</taxon>
        <taxon>Paenibacillus</taxon>
    </lineage>
</organism>
<dbReference type="AlphaFoldDB" id="A0A1T2X793"/>
<evidence type="ECO:0000313" key="4">
    <source>
        <dbReference type="Proteomes" id="UP000190188"/>
    </source>
</evidence>
<sequence length="336" mass="38107">MTLRLIQVGLGAHGLGIAHDVIVPSTDFIHVGLVDVDTDRLELCSNSLQVTIEHCYTDYRKAFSEIEADAVFIAVISPLHYDICKCALENDLHVYIEKPYTVSLEEAKELTTLAQSRNLKLMVNQNYRYFPTVMTLKNVIDRKLLGEPMFVHAQFYYFHEGKPYQRQMDNYMLMEMAVHHIDMIRYLTGRNMKSVVGRTWNQEDSGYVGDPHVQAVFEMDNGIPAFYVGSLLSHGEPSPWEGCWRIQCEQGSIHLEDLGQGHGVYVVNQQGEREKLALLELEKESVHAVLADFAESIRENREPSISGADNLHTMAALIATSLSSREGQRIMVETLM</sequence>
<dbReference type="SUPFAM" id="SSF51735">
    <property type="entry name" value="NAD(P)-binding Rossmann-fold domains"/>
    <property type="match status" value="1"/>
</dbReference>
<feature type="domain" description="GFO/IDH/MocA-like oxidoreductase" evidence="2">
    <location>
        <begin position="134"/>
        <end position="253"/>
    </location>
</feature>
<accession>A0A1T2X793</accession>
<evidence type="ECO:0000259" key="1">
    <source>
        <dbReference type="Pfam" id="PF01408"/>
    </source>
</evidence>
<dbReference type="Pfam" id="PF22725">
    <property type="entry name" value="GFO_IDH_MocA_C3"/>
    <property type="match status" value="1"/>
</dbReference>
<dbReference type="InterPro" id="IPR055170">
    <property type="entry name" value="GFO_IDH_MocA-like_dom"/>
</dbReference>
<dbReference type="Proteomes" id="UP000190188">
    <property type="component" value="Unassembled WGS sequence"/>
</dbReference>
<dbReference type="PANTHER" id="PTHR43708">
    <property type="entry name" value="CONSERVED EXPRESSED OXIDOREDUCTASE (EUROFUNG)"/>
    <property type="match status" value="1"/>
</dbReference>
<comment type="caution">
    <text evidence="3">The sequence shown here is derived from an EMBL/GenBank/DDBJ whole genome shotgun (WGS) entry which is preliminary data.</text>
</comment>
<evidence type="ECO:0000313" key="3">
    <source>
        <dbReference type="EMBL" id="OPA75747.1"/>
    </source>
</evidence>
<reference evidence="3 4" key="1">
    <citation type="submission" date="2017-01" db="EMBL/GenBank/DDBJ databases">
        <title>Genome analysis of Paenibacillus selenitrireducens ES3-24.</title>
        <authorList>
            <person name="Xu D."/>
            <person name="Yao R."/>
            <person name="Zheng S."/>
        </authorList>
    </citation>
    <scope>NUCLEOTIDE SEQUENCE [LARGE SCALE GENOMIC DNA]</scope>
    <source>
        <strain evidence="3 4">ES3-24</strain>
    </source>
</reference>
<dbReference type="InterPro" id="IPR036291">
    <property type="entry name" value="NAD(P)-bd_dom_sf"/>
</dbReference>
<dbReference type="PANTHER" id="PTHR43708:SF8">
    <property type="entry name" value="OXIDOREDUCTASE"/>
    <property type="match status" value="1"/>
</dbReference>
<dbReference type="InterPro" id="IPR051317">
    <property type="entry name" value="Gfo/Idh/MocA_oxidoreduct"/>
</dbReference>
<dbReference type="Pfam" id="PF01408">
    <property type="entry name" value="GFO_IDH_MocA"/>
    <property type="match status" value="1"/>
</dbReference>
<dbReference type="RefSeq" id="WP_078501079.1">
    <property type="nucleotide sequence ID" value="NZ_MSZX01000008.1"/>
</dbReference>
<dbReference type="InterPro" id="IPR000683">
    <property type="entry name" value="Gfo/Idh/MocA-like_OxRdtase_N"/>
</dbReference>
<keyword evidence="4" id="KW-1185">Reference proteome</keyword>
<protein>
    <recommendedName>
        <fullName evidence="5">Oxidoreductase</fullName>
    </recommendedName>
</protein>
<name>A0A1T2X793_9BACL</name>
<dbReference type="Gene3D" id="3.30.360.10">
    <property type="entry name" value="Dihydrodipicolinate Reductase, domain 2"/>
    <property type="match status" value="1"/>
</dbReference>
<dbReference type="GO" id="GO:0000166">
    <property type="term" value="F:nucleotide binding"/>
    <property type="evidence" value="ECO:0007669"/>
    <property type="project" value="InterPro"/>
</dbReference>
<proteinExistence type="predicted"/>
<gene>
    <name evidence="3" type="ORF">BVG16_20680</name>
</gene>
<evidence type="ECO:0008006" key="5">
    <source>
        <dbReference type="Google" id="ProtNLM"/>
    </source>
</evidence>
<dbReference type="Gene3D" id="3.40.50.720">
    <property type="entry name" value="NAD(P)-binding Rossmann-like Domain"/>
    <property type="match status" value="1"/>
</dbReference>
<dbReference type="OrthoDB" id="9800252at2"/>